<evidence type="ECO:0000256" key="1">
    <source>
        <dbReference type="SAM" id="MobiDB-lite"/>
    </source>
</evidence>
<sequence>MLPTPIANDAQNPQAYPSRLNRLRPSAYRGLAVALTREQAAPVLGSSLNPRFVLELMGFPPNWCDLTEAQMQLVRQQMRRSRKAGPATP</sequence>
<gene>
    <name evidence="2" type="ORF">GCM10022406_06870</name>
</gene>
<reference evidence="3" key="1">
    <citation type="journal article" date="2019" name="Int. J. Syst. Evol. Microbiol.">
        <title>The Global Catalogue of Microorganisms (GCM) 10K type strain sequencing project: providing services to taxonomists for standard genome sequencing and annotation.</title>
        <authorList>
            <consortium name="The Broad Institute Genomics Platform"/>
            <consortium name="The Broad Institute Genome Sequencing Center for Infectious Disease"/>
            <person name="Wu L."/>
            <person name="Ma J."/>
        </authorList>
    </citation>
    <scope>NUCLEOTIDE SEQUENCE [LARGE SCALE GENOMIC DNA]</scope>
    <source>
        <strain evidence="3">JCM 17214</strain>
    </source>
</reference>
<name>A0ABP7MHW7_9BACT</name>
<keyword evidence="3" id="KW-1185">Reference proteome</keyword>
<dbReference type="EMBL" id="BAABDH010000015">
    <property type="protein sequence ID" value="GAA3923292.1"/>
    <property type="molecule type" value="Genomic_DNA"/>
</dbReference>
<feature type="region of interest" description="Disordered" evidence="1">
    <location>
        <begin position="1"/>
        <end position="21"/>
    </location>
</feature>
<evidence type="ECO:0000313" key="2">
    <source>
        <dbReference type="EMBL" id="GAA3923292.1"/>
    </source>
</evidence>
<organism evidence="2 3">
    <name type="scientific">Hymenobacter algoricola</name>
    <dbReference type="NCBI Taxonomy" id="486267"/>
    <lineage>
        <taxon>Bacteria</taxon>
        <taxon>Pseudomonadati</taxon>
        <taxon>Bacteroidota</taxon>
        <taxon>Cytophagia</taxon>
        <taxon>Cytophagales</taxon>
        <taxon>Hymenobacteraceae</taxon>
        <taxon>Hymenobacter</taxon>
    </lineage>
</organism>
<evidence type="ECO:0000313" key="3">
    <source>
        <dbReference type="Proteomes" id="UP001499909"/>
    </source>
</evidence>
<dbReference type="RefSeq" id="WP_345110126.1">
    <property type="nucleotide sequence ID" value="NZ_BAABDH010000015.1"/>
</dbReference>
<proteinExistence type="predicted"/>
<protein>
    <submittedName>
        <fullName evidence="2">Uncharacterized protein</fullName>
    </submittedName>
</protein>
<dbReference type="Proteomes" id="UP001499909">
    <property type="component" value="Unassembled WGS sequence"/>
</dbReference>
<accession>A0ABP7MHW7</accession>
<comment type="caution">
    <text evidence="2">The sequence shown here is derived from an EMBL/GenBank/DDBJ whole genome shotgun (WGS) entry which is preliminary data.</text>
</comment>